<protein>
    <submittedName>
        <fullName evidence="3">Uncharacterized protein</fullName>
    </submittedName>
</protein>
<sequence>MIVAVKRNKSQKILKIIIVVLLVSGGAYYYNDYVETARINAEKLKLEEEQKRVLKAKEEEQEKIKQEAQRKILGEVEKAVNLIGQEYVRDVKLIKNKVVFVCEPDTNIDALVVRYGAMALIKKTFDEIVIVVDIDFILKNKL</sequence>
<dbReference type="RefSeq" id="WP_046996968.1">
    <property type="nucleotide sequence ID" value="NZ_JAIQ01000119.1"/>
</dbReference>
<evidence type="ECO:0000313" key="3">
    <source>
        <dbReference type="EMBL" id="KLD98591.1"/>
    </source>
</evidence>
<comment type="caution">
    <text evidence="3">The sequence shown here is derived from an EMBL/GenBank/DDBJ whole genome shotgun (WGS) entry which is preliminary data.</text>
</comment>
<reference evidence="3 4" key="1">
    <citation type="submission" date="2014-01" db="EMBL/GenBank/DDBJ databases">
        <title>Development of a Comparative Genomic Fingerprinting Assay for High Resolution Genotyping of Arcobacter butzleri.</title>
        <authorList>
            <person name="Webb A.L."/>
            <person name="Inglis G.D."/>
            <person name="Kruczkiewicz P."/>
            <person name="Selinger L.B."/>
            <person name="Taboada E.N."/>
        </authorList>
    </citation>
    <scope>NUCLEOTIDE SEQUENCE [LARGE SCALE GENOMIC DNA]</scope>
    <source>
        <strain evidence="3 4">L348</strain>
    </source>
</reference>
<feature type="transmembrane region" description="Helical" evidence="2">
    <location>
        <begin position="12"/>
        <end position="30"/>
    </location>
</feature>
<dbReference type="PATRIC" id="fig|1447256.3.peg.1647"/>
<evidence type="ECO:0000313" key="4">
    <source>
        <dbReference type="Proteomes" id="UP000035514"/>
    </source>
</evidence>
<dbReference type="EMBL" id="JAIQ01000119">
    <property type="protein sequence ID" value="KLD98591.1"/>
    <property type="molecule type" value="Genomic_DNA"/>
</dbReference>
<keyword evidence="2" id="KW-0472">Membrane</keyword>
<evidence type="ECO:0000256" key="1">
    <source>
        <dbReference type="SAM" id="Coils"/>
    </source>
</evidence>
<organism evidence="3 4">
    <name type="scientific">Aliarcobacter butzleri L348</name>
    <dbReference type="NCBI Taxonomy" id="1447256"/>
    <lineage>
        <taxon>Bacteria</taxon>
        <taxon>Pseudomonadati</taxon>
        <taxon>Campylobacterota</taxon>
        <taxon>Epsilonproteobacteria</taxon>
        <taxon>Campylobacterales</taxon>
        <taxon>Arcobacteraceae</taxon>
        <taxon>Aliarcobacter</taxon>
    </lineage>
</organism>
<dbReference type="AlphaFoldDB" id="A0A0G9JWD1"/>
<feature type="coiled-coil region" evidence="1">
    <location>
        <begin position="39"/>
        <end position="71"/>
    </location>
</feature>
<proteinExistence type="predicted"/>
<dbReference type="Proteomes" id="UP000035514">
    <property type="component" value="Unassembled WGS sequence"/>
</dbReference>
<keyword evidence="1" id="KW-0175">Coiled coil</keyword>
<gene>
    <name evidence="3" type="ORF">AA20_08440</name>
</gene>
<name>A0A0G9JWD1_9BACT</name>
<accession>A0A0G9JWD1</accession>
<keyword evidence="2" id="KW-1133">Transmembrane helix</keyword>
<keyword evidence="2" id="KW-0812">Transmembrane</keyword>
<evidence type="ECO:0000256" key="2">
    <source>
        <dbReference type="SAM" id="Phobius"/>
    </source>
</evidence>